<reference evidence="1" key="1">
    <citation type="submission" date="2021-04" db="EMBL/GenBank/DDBJ databases">
        <authorList>
            <person name="Tunstrom K."/>
        </authorList>
    </citation>
    <scope>NUCLEOTIDE SEQUENCE</scope>
</reference>
<name>A0A8S3XTF7_PARAO</name>
<dbReference type="EMBL" id="CAJQZP010001342">
    <property type="protein sequence ID" value="CAG5040024.1"/>
    <property type="molecule type" value="Genomic_DNA"/>
</dbReference>
<dbReference type="AlphaFoldDB" id="A0A8S3XTF7"/>
<evidence type="ECO:0000313" key="1">
    <source>
        <dbReference type="EMBL" id="CAG5040024.1"/>
    </source>
</evidence>
<dbReference type="Proteomes" id="UP000691718">
    <property type="component" value="Unassembled WGS sequence"/>
</dbReference>
<protein>
    <submittedName>
        <fullName evidence="1">(apollo) hypothetical protein</fullName>
    </submittedName>
</protein>
<comment type="caution">
    <text evidence="1">The sequence shown here is derived from an EMBL/GenBank/DDBJ whole genome shotgun (WGS) entry which is preliminary data.</text>
</comment>
<accession>A0A8S3XTF7</accession>
<evidence type="ECO:0000313" key="2">
    <source>
        <dbReference type="Proteomes" id="UP000691718"/>
    </source>
</evidence>
<sequence>MCTCEHALVDDAGASEQHGIAGYDTAIGRQHQHVTGQEACRRRHALLAPRARGHTGVPVSMISLTMQVPVSSMASQGMTQPSGGSTNTSRGKRRAAAVMHSSRPARVVILVYL</sequence>
<proteinExistence type="predicted"/>
<gene>
    <name evidence="1" type="ORF">PAPOLLO_LOCUS21782</name>
</gene>
<keyword evidence="2" id="KW-1185">Reference proteome</keyword>
<organism evidence="1 2">
    <name type="scientific">Parnassius apollo</name>
    <name type="common">Apollo butterfly</name>
    <name type="synonym">Papilio apollo</name>
    <dbReference type="NCBI Taxonomy" id="110799"/>
    <lineage>
        <taxon>Eukaryota</taxon>
        <taxon>Metazoa</taxon>
        <taxon>Ecdysozoa</taxon>
        <taxon>Arthropoda</taxon>
        <taxon>Hexapoda</taxon>
        <taxon>Insecta</taxon>
        <taxon>Pterygota</taxon>
        <taxon>Neoptera</taxon>
        <taxon>Endopterygota</taxon>
        <taxon>Lepidoptera</taxon>
        <taxon>Glossata</taxon>
        <taxon>Ditrysia</taxon>
        <taxon>Papilionoidea</taxon>
        <taxon>Papilionidae</taxon>
        <taxon>Parnassiinae</taxon>
        <taxon>Parnassini</taxon>
        <taxon>Parnassius</taxon>
        <taxon>Parnassius</taxon>
    </lineage>
</organism>